<feature type="compositionally biased region" description="Basic and acidic residues" evidence="1">
    <location>
        <begin position="118"/>
        <end position="134"/>
    </location>
</feature>
<protein>
    <recommendedName>
        <fullName evidence="4">DUF35 domain-containing protein</fullName>
    </recommendedName>
</protein>
<reference evidence="2 3" key="1">
    <citation type="submission" date="2019-12" db="EMBL/GenBank/DDBJ databases">
        <title>Isolation and characterization of three novel carbon monoxide-oxidizing members of Halobacteria from salione crusts and soils.</title>
        <authorList>
            <person name="Myers M.R."/>
            <person name="King G.M."/>
        </authorList>
    </citation>
    <scope>NUCLEOTIDE SEQUENCE [LARGE SCALE GENOMIC DNA]</scope>
    <source>
        <strain evidence="2 3">WSA2</strain>
    </source>
</reference>
<evidence type="ECO:0000313" key="3">
    <source>
        <dbReference type="Proteomes" id="UP000437065"/>
    </source>
</evidence>
<proteinExistence type="predicted"/>
<dbReference type="AlphaFoldDB" id="A0A6B0T0Z5"/>
<name>A0A6B0T0Z5_9EURY</name>
<dbReference type="OrthoDB" id="9573at2157"/>
<dbReference type="Proteomes" id="UP000437065">
    <property type="component" value="Unassembled WGS sequence"/>
</dbReference>
<organism evidence="2 3">
    <name type="scientific">Halobaculum saliterrae</name>
    <dbReference type="NCBI Taxonomy" id="2073113"/>
    <lineage>
        <taxon>Archaea</taxon>
        <taxon>Methanobacteriati</taxon>
        <taxon>Methanobacteriota</taxon>
        <taxon>Stenosarchaea group</taxon>
        <taxon>Halobacteria</taxon>
        <taxon>Halobacteriales</taxon>
        <taxon>Haloferacaceae</taxon>
        <taxon>Halobaculum</taxon>
    </lineage>
</organism>
<dbReference type="SUPFAM" id="SSF50249">
    <property type="entry name" value="Nucleic acid-binding proteins"/>
    <property type="match status" value="1"/>
</dbReference>
<feature type="region of interest" description="Disordered" evidence="1">
    <location>
        <begin position="1"/>
        <end position="25"/>
    </location>
</feature>
<accession>A0A6B0T0Z5</accession>
<sequence length="134" mass="14407">MSGDDSRSEAEADDRGRDGDPPADRAFVCRECGRRWYYTKPQCPDCDSDPSAHGTEELGEGTVRAVTRVEVTPADVRSPNRLALADFDGVGLIAQVAGDDDPTAGDHVAFAGSFTLRGDGDRPQPRLRVIEDGE</sequence>
<keyword evidence="3" id="KW-1185">Reference proteome</keyword>
<evidence type="ECO:0000313" key="2">
    <source>
        <dbReference type="EMBL" id="MXR43286.1"/>
    </source>
</evidence>
<dbReference type="RefSeq" id="WP_159671210.1">
    <property type="nucleotide sequence ID" value="NZ_WUUS01000016.1"/>
</dbReference>
<evidence type="ECO:0000256" key="1">
    <source>
        <dbReference type="SAM" id="MobiDB-lite"/>
    </source>
</evidence>
<feature type="region of interest" description="Disordered" evidence="1">
    <location>
        <begin position="115"/>
        <end position="134"/>
    </location>
</feature>
<dbReference type="InterPro" id="IPR012340">
    <property type="entry name" value="NA-bd_OB-fold"/>
</dbReference>
<evidence type="ECO:0008006" key="4">
    <source>
        <dbReference type="Google" id="ProtNLM"/>
    </source>
</evidence>
<comment type="caution">
    <text evidence="2">The sequence shown here is derived from an EMBL/GenBank/DDBJ whole genome shotgun (WGS) entry which is preliminary data.</text>
</comment>
<dbReference type="EMBL" id="WUUS01000016">
    <property type="protein sequence ID" value="MXR43286.1"/>
    <property type="molecule type" value="Genomic_DNA"/>
</dbReference>
<gene>
    <name evidence="2" type="ORF">GRX01_18350</name>
</gene>